<accession>A0A0S3T244</accession>
<reference evidence="2 3" key="1">
    <citation type="journal article" date="2015" name="Sci. Rep.">
        <title>The power of single molecule real-time sequencing technology in the de novo assembly of a eukaryotic genome.</title>
        <authorList>
            <person name="Sakai H."/>
            <person name="Naito K."/>
            <person name="Ogiso-Tanaka E."/>
            <person name="Takahashi Y."/>
            <person name="Iseki K."/>
            <person name="Muto C."/>
            <person name="Satou K."/>
            <person name="Teruya K."/>
            <person name="Shiroma A."/>
            <person name="Shimoji M."/>
            <person name="Hirano T."/>
            <person name="Itoh T."/>
            <person name="Kaga A."/>
            <person name="Tomooka N."/>
        </authorList>
    </citation>
    <scope>NUCLEOTIDE SEQUENCE [LARGE SCALE GENOMIC DNA]</scope>
    <source>
        <strain evidence="3">cv. Shumari</strain>
    </source>
</reference>
<evidence type="ECO:0000256" key="1">
    <source>
        <dbReference type="SAM" id="MobiDB-lite"/>
    </source>
</evidence>
<proteinExistence type="predicted"/>
<keyword evidence="3" id="KW-1185">Reference proteome</keyword>
<evidence type="ECO:0000313" key="2">
    <source>
        <dbReference type="EMBL" id="BAT99294.1"/>
    </source>
</evidence>
<protein>
    <submittedName>
        <fullName evidence="2">Uncharacterized protein</fullName>
    </submittedName>
</protein>
<gene>
    <name evidence="2" type="primary">Vigan.10G070000</name>
    <name evidence="2" type="ORF">VIGAN_10070000</name>
</gene>
<dbReference type="AlphaFoldDB" id="A0A0S3T244"/>
<name>A0A0S3T244_PHAAN</name>
<dbReference type="EMBL" id="AP015043">
    <property type="protein sequence ID" value="BAT99294.1"/>
    <property type="molecule type" value="Genomic_DNA"/>
</dbReference>
<dbReference type="Proteomes" id="UP000291084">
    <property type="component" value="Chromosome 10"/>
</dbReference>
<feature type="region of interest" description="Disordered" evidence="1">
    <location>
        <begin position="1"/>
        <end position="21"/>
    </location>
</feature>
<organism evidence="2 3">
    <name type="scientific">Vigna angularis var. angularis</name>
    <dbReference type="NCBI Taxonomy" id="157739"/>
    <lineage>
        <taxon>Eukaryota</taxon>
        <taxon>Viridiplantae</taxon>
        <taxon>Streptophyta</taxon>
        <taxon>Embryophyta</taxon>
        <taxon>Tracheophyta</taxon>
        <taxon>Spermatophyta</taxon>
        <taxon>Magnoliopsida</taxon>
        <taxon>eudicotyledons</taxon>
        <taxon>Gunneridae</taxon>
        <taxon>Pentapetalae</taxon>
        <taxon>rosids</taxon>
        <taxon>fabids</taxon>
        <taxon>Fabales</taxon>
        <taxon>Fabaceae</taxon>
        <taxon>Papilionoideae</taxon>
        <taxon>50 kb inversion clade</taxon>
        <taxon>NPAAA clade</taxon>
        <taxon>indigoferoid/millettioid clade</taxon>
        <taxon>Phaseoleae</taxon>
        <taxon>Vigna</taxon>
    </lineage>
</organism>
<evidence type="ECO:0000313" key="3">
    <source>
        <dbReference type="Proteomes" id="UP000291084"/>
    </source>
</evidence>
<sequence length="73" mass="8236">MKEGKRSGWFQRAGVSAPGRGHEPCAFNNRAHHFILSNQSRDLLERGGTRDPFQVVTLPQQSPSLHFQPLLLK</sequence>